<dbReference type="InterPro" id="IPR020472">
    <property type="entry name" value="WD40_PAC1"/>
</dbReference>
<name>F4KWF5_HALH1</name>
<dbReference type="InterPro" id="IPR015943">
    <property type="entry name" value="WD40/YVTN_repeat-like_dom_sf"/>
</dbReference>
<dbReference type="RefSeq" id="WP_013764854.1">
    <property type="nucleotide sequence ID" value="NC_015510.1"/>
</dbReference>
<organism evidence="6 7">
    <name type="scientific">Haliscomenobacter hydrossis (strain ATCC 27775 / DSM 1100 / LMG 10767 / O)</name>
    <dbReference type="NCBI Taxonomy" id="760192"/>
    <lineage>
        <taxon>Bacteria</taxon>
        <taxon>Pseudomonadati</taxon>
        <taxon>Bacteroidota</taxon>
        <taxon>Saprospiria</taxon>
        <taxon>Saprospirales</taxon>
        <taxon>Haliscomenobacteraceae</taxon>
        <taxon>Haliscomenobacter</taxon>
    </lineage>
</organism>
<dbReference type="PRINTS" id="PR00320">
    <property type="entry name" value="GPROTEINBRPT"/>
</dbReference>
<reference evidence="6 7" key="1">
    <citation type="journal article" date="2011" name="Stand. Genomic Sci.">
        <title>Complete genome sequence of Haliscomenobacter hydrossis type strain (O).</title>
        <authorList>
            <consortium name="US DOE Joint Genome Institute (JGI-PGF)"/>
            <person name="Daligault H."/>
            <person name="Lapidus A."/>
            <person name="Zeytun A."/>
            <person name="Nolan M."/>
            <person name="Lucas S."/>
            <person name="Del Rio T.G."/>
            <person name="Tice H."/>
            <person name="Cheng J.F."/>
            <person name="Tapia R."/>
            <person name="Han C."/>
            <person name="Goodwin L."/>
            <person name="Pitluck S."/>
            <person name="Liolios K."/>
            <person name="Pagani I."/>
            <person name="Ivanova N."/>
            <person name="Huntemann M."/>
            <person name="Mavromatis K."/>
            <person name="Mikhailova N."/>
            <person name="Pati A."/>
            <person name="Chen A."/>
            <person name="Palaniappan K."/>
            <person name="Land M."/>
            <person name="Hauser L."/>
            <person name="Brambilla E.M."/>
            <person name="Rohde M."/>
            <person name="Verbarg S."/>
            <person name="Goker M."/>
            <person name="Bristow J."/>
            <person name="Eisen J.A."/>
            <person name="Markowitz V."/>
            <person name="Hugenholtz P."/>
            <person name="Kyrpides N.C."/>
            <person name="Klenk H.P."/>
            <person name="Woyke T."/>
        </authorList>
    </citation>
    <scope>NUCLEOTIDE SEQUENCE [LARGE SCALE GENOMIC DNA]</scope>
    <source>
        <strain evidence="7">ATCC 27775 / DSM 1100 / LMG 10767 / O</strain>
    </source>
</reference>
<dbReference type="Proteomes" id="UP000008461">
    <property type="component" value="Chromosome"/>
</dbReference>
<keyword evidence="5" id="KW-0472">Membrane</keyword>
<dbReference type="InterPro" id="IPR001680">
    <property type="entry name" value="WD40_rpt"/>
</dbReference>
<dbReference type="OrthoDB" id="1492850at2"/>
<dbReference type="PROSITE" id="PS50082">
    <property type="entry name" value="WD_REPEATS_2"/>
    <property type="match status" value="4"/>
</dbReference>
<evidence type="ECO:0000256" key="5">
    <source>
        <dbReference type="SAM" id="Phobius"/>
    </source>
</evidence>
<dbReference type="InterPro" id="IPR011047">
    <property type="entry name" value="Quinoprotein_ADH-like_sf"/>
</dbReference>
<dbReference type="Pfam" id="PF00400">
    <property type="entry name" value="WD40"/>
    <property type="match status" value="4"/>
</dbReference>
<evidence type="ECO:0000256" key="3">
    <source>
        <dbReference type="PROSITE-ProRule" id="PRU00221"/>
    </source>
</evidence>
<dbReference type="PANTHER" id="PTHR19879:SF9">
    <property type="entry name" value="TRANSCRIPTION INITIATION FACTOR TFIID SUBUNIT 5"/>
    <property type="match status" value="1"/>
</dbReference>
<dbReference type="Gene3D" id="2.130.10.10">
    <property type="entry name" value="YVTN repeat-like/Quinoprotein amine dehydrogenase"/>
    <property type="match status" value="2"/>
</dbReference>
<feature type="repeat" description="WD" evidence="3">
    <location>
        <begin position="865"/>
        <end position="899"/>
    </location>
</feature>
<dbReference type="SUPFAM" id="SSF50998">
    <property type="entry name" value="Quinoprotein alcohol dehydrogenase-like"/>
    <property type="match status" value="1"/>
</dbReference>
<dbReference type="KEGG" id="hhy:Halhy_2431"/>
<evidence type="ECO:0000256" key="1">
    <source>
        <dbReference type="ARBA" id="ARBA00022574"/>
    </source>
</evidence>
<dbReference type="PROSITE" id="PS00678">
    <property type="entry name" value="WD_REPEATS_1"/>
    <property type="match status" value="1"/>
</dbReference>
<keyword evidence="5" id="KW-1133">Transmembrane helix</keyword>
<feature type="repeat" description="WD" evidence="3">
    <location>
        <begin position="988"/>
        <end position="1022"/>
    </location>
</feature>
<gene>
    <name evidence="6" type="ordered locus">Halhy_2431</name>
</gene>
<proteinExistence type="predicted"/>
<protein>
    <submittedName>
        <fullName evidence="6">WD40 repeat-containing protein</fullName>
    </submittedName>
</protein>
<dbReference type="SMART" id="SM00320">
    <property type="entry name" value="WD40"/>
    <property type="match status" value="5"/>
</dbReference>
<dbReference type="PANTHER" id="PTHR19879">
    <property type="entry name" value="TRANSCRIPTION INITIATION FACTOR TFIID"/>
    <property type="match status" value="1"/>
</dbReference>
<feature type="region of interest" description="Disordered" evidence="4">
    <location>
        <begin position="169"/>
        <end position="209"/>
    </location>
</feature>
<dbReference type="STRING" id="760192.Halhy_2431"/>
<dbReference type="PROSITE" id="PS50294">
    <property type="entry name" value="WD_REPEATS_REGION"/>
    <property type="match status" value="3"/>
</dbReference>
<evidence type="ECO:0000256" key="4">
    <source>
        <dbReference type="SAM" id="MobiDB-lite"/>
    </source>
</evidence>
<dbReference type="eggNOG" id="COG2319">
    <property type="taxonomic scope" value="Bacteria"/>
</dbReference>
<keyword evidence="1 3" id="KW-0853">WD repeat</keyword>
<accession>F4KWF5</accession>
<dbReference type="AlphaFoldDB" id="F4KWF5"/>
<feature type="repeat" description="WD" evidence="3">
    <location>
        <begin position="947"/>
        <end position="981"/>
    </location>
</feature>
<dbReference type="eggNOG" id="COG3825">
    <property type="taxonomic scope" value="Bacteria"/>
</dbReference>
<evidence type="ECO:0000313" key="6">
    <source>
        <dbReference type="EMBL" id="AEE50305.1"/>
    </source>
</evidence>
<feature type="repeat" description="WD" evidence="3">
    <location>
        <begin position="906"/>
        <end position="947"/>
    </location>
</feature>
<sequence>MTTGTAATSPIEAFIALVVSNWEKRGNALGVDTYMQIQQLIHKLPNKVKPAQLRGYLAPILVNNPQQQKDFYLFFDQMLEVYAAQQAQQELLLKAGETAGNQPVSGKAYPKLIQQWQGFSRKIQWLIVLGLVTSIFVPVSLVFYVKQLHRNHLQEQEILLDPIFNEQTSSATPKTIKPPAVKQNPQTTRPKKTPTPAPNAPQTAKDSSSFHENAPIYFESTKAGGLSFSTQHAYFSPLKGMILLLFTLTLILLGLWLRYRNRRFGLLPKLDPDLPHEWTIRIPFLHHVHMGESFNLAVAELRKRRASENLRLNLKQTVKATAEQAGMIDFKYSTLSQPKDYLVLLDLGSTRNQRSKLFELIIRSLEAQEVPLSLFYYRDDPQHCWNEQYHEGISLRDLQHKYSTHRLILWGNAQALLDPQSKVVPIFEQWRHKIIVSPKAAVDWGQSEALLAQKFRIVPATPKGLAALVENLEAIEPKNYLLWKAIPEKNTDSLSIPDGLLAKDLMAILEKEYQIPTPQGQDDVLLKWLAACAMPPVLFWDWVQYAGQIIAQSQNQQLLTLENLYQISKIEWFNEGQIPEPARLVLLNWLEEQHPYLAIKLRHEWLKVMTLETNLPPINSLAWQGHRIQVIMNQLLQKQQLSEHQKLEAELNRLLHADVHQDALLIQYLRQKKSGLDQVLSDRFRKFIQKRQGISWKWRHWTWQLLGTAAGFFLLLFSNFTEPVQVFKFKDYITDTAFSWDNRTFAVFAGDGSVSLCGTEGRWIDGISEGFDNVVESAFSWNGPTLMAMNDQGSGLSWGKGRLVWDGKTGGKSVDTSWYDPRIYSSEIPRLVTAAKYLMRFGQIIRGYYDGSSALETYAGSDLARFTHKDAIRDIDALPDKKLILTCSNDSTAKLWSFDGKLIATLSGHQDNVYTCCFSPDGKKIATAGRDETVILWNLQGKKLRTYKDHKGDINDIVFTRDSKAIITASSDKTAKMWGLDGSLIRTFYGHKDKISTLSISPDGTKLLTGSNDQTVRLWKLK</sequence>
<dbReference type="EMBL" id="CP002691">
    <property type="protein sequence ID" value="AEE50305.1"/>
    <property type="molecule type" value="Genomic_DNA"/>
</dbReference>
<keyword evidence="5" id="KW-0812">Transmembrane</keyword>
<keyword evidence="2" id="KW-0677">Repeat</keyword>
<reference key="2">
    <citation type="submission" date="2011-04" db="EMBL/GenBank/DDBJ databases">
        <title>Complete sequence of chromosome of Haliscomenobacter hydrossis DSM 1100.</title>
        <authorList>
            <consortium name="US DOE Joint Genome Institute (JGI-PGF)"/>
            <person name="Lucas S."/>
            <person name="Han J."/>
            <person name="Lapidus A."/>
            <person name="Bruce D."/>
            <person name="Goodwin L."/>
            <person name="Pitluck S."/>
            <person name="Peters L."/>
            <person name="Kyrpides N."/>
            <person name="Mavromatis K."/>
            <person name="Ivanova N."/>
            <person name="Ovchinnikova G."/>
            <person name="Pagani I."/>
            <person name="Daligault H."/>
            <person name="Detter J.C."/>
            <person name="Han C."/>
            <person name="Land M."/>
            <person name="Hauser L."/>
            <person name="Markowitz V."/>
            <person name="Cheng J.-F."/>
            <person name="Hugenholtz P."/>
            <person name="Woyke T."/>
            <person name="Wu D."/>
            <person name="Verbarg S."/>
            <person name="Frueling A."/>
            <person name="Brambilla E."/>
            <person name="Klenk H.-P."/>
            <person name="Eisen J.A."/>
        </authorList>
    </citation>
    <scope>NUCLEOTIDE SEQUENCE</scope>
    <source>
        <strain>DSM 1100</strain>
    </source>
</reference>
<evidence type="ECO:0000256" key="2">
    <source>
        <dbReference type="ARBA" id="ARBA00022737"/>
    </source>
</evidence>
<evidence type="ECO:0000313" key="7">
    <source>
        <dbReference type="Proteomes" id="UP000008461"/>
    </source>
</evidence>
<dbReference type="CDD" id="cd00200">
    <property type="entry name" value="WD40"/>
    <property type="match status" value="1"/>
</dbReference>
<feature type="transmembrane region" description="Helical" evidence="5">
    <location>
        <begin position="240"/>
        <end position="259"/>
    </location>
</feature>
<feature type="transmembrane region" description="Helical" evidence="5">
    <location>
        <begin position="125"/>
        <end position="145"/>
    </location>
</feature>
<keyword evidence="7" id="KW-1185">Reference proteome</keyword>
<dbReference type="HOGENOM" id="CLU_295742_0_0_10"/>
<dbReference type="InterPro" id="IPR019775">
    <property type="entry name" value="WD40_repeat_CS"/>
</dbReference>